<keyword evidence="3" id="KW-1185">Reference proteome</keyword>
<gene>
    <name evidence="2" type="ORF">AACH00_09595</name>
</gene>
<protein>
    <recommendedName>
        <fullName evidence="4">Lipoprotein</fullName>
    </recommendedName>
</protein>
<evidence type="ECO:0000256" key="1">
    <source>
        <dbReference type="SAM" id="SignalP"/>
    </source>
</evidence>
<accession>A0ABU9C407</accession>
<dbReference type="RefSeq" id="WP_341398895.1">
    <property type="nucleotide sequence ID" value="NZ_JBBUTI010000006.1"/>
</dbReference>
<organism evidence="2 3">
    <name type="scientific">Ideonella margarita</name>
    <dbReference type="NCBI Taxonomy" id="2984191"/>
    <lineage>
        <taxon>Bacteria</taxon>
        <taxon>Pseudomonadati</taxon>
        <taxon>Pseudomonadota</taxon>
        <taxon>Betaproteobacteria</taxon>
        <taxon>Burkholderiales</taxon>
        <taxon>Sphaerotilaceae</taxon>
        <taxon>Ideonella</taxon>
    </lineage>
</organism>
<reference evidence="2 3" key="1">
    <citation type="submission" date="2024-04" db="EMBL/GenBank/DDBJ databases">
        <title>Novel species of the genus Ideonella isolated from streams.</title>
        <authorList>
            <person name="Lu H."/>
        </authorList>
    </citation>
    <scope>NUCLEOTIDE SEQUENCE [LARGE SCALE GENOMIC DNA]</scope>
    <source>
        <strain evidence="2 3">LYT19W</strain>
    </source>
</reference>
<feature type="chain" id="PRO_5046631233" description="Lipoprotein" evidence="1">
    <location>
        <begin position="23"/>
        <end position="126"/>
    </location>
</feature>
<keyword evidence="1" id="KW-0732">Signal</keyword>
<proteinExistence type="predicted"/>
<dbReference type="PROSITE" id="PS51257">
    <property type="entry name" value="PROKAR_LIPOPROTEIN"/>
    <property type="match status" value="1"/>
</dbReference>
<sequence length="126" mass="12851">MTSVHARSLLLPALCGALFTLAGCGGGGNELGPADSLQASPEAFTVNGGPSCFRGTGPTVHVYGGLPPYTLKNSLPSGMSLNKTTLNAAGEGFTVTLSGTCIQSLPITIEDDMGRVMQVLVTNEHD</sequence>
<feature type="signal peptide" evidence="1">
    <location>
        <begin position="1"/>
        <end position="22"/>
    </location>
</feature>
<evidence type="ECO:0000313" key="2">
    <source>
        <dbReference type="EMBL" id="MEK8046599.1"/>
    </source>
</evidence>
<evidence type="ECO:0008006" key="4">
    <source>
        <dbReference type="Google" id="ProtNLM"/>
    </source>
</evidence>
<dbReference type="Proteomes" id="UP001379945">
    <property type="component" value="Unassembled WGS sequence"/>
</dbReference>
<name>A0ABU9C407_9BURK</name>
<evidence type="ECO:0000313" key="3">
    <source>
        <dbReference type="Proteomes" id="UP001379945"/>
    </source>
</evidence>
<comment type="caution">
    <text evidence="2">The sequence shown here is derived from an EMBL/GenBank/DDBJ whole genome shotgun (WGS) entry which is preliminary data.</text>
</comment>
<dbReference type="EMBL" id="JBBUTI010000006">
    <property type="protein sequence ID" value="MEK8046599.1"/>
    <property type="molecule type" value="Genomic_DNA"/>
</dbReference>